<gene>
    <name evidence="2" type="ORF">ACFOM9_13860</name>
</gene>
<dbReference type="Proteomes" id="UP001595724">
    <property type="component" value="Unassembled WGS sequence"/>
</dbReference>
<dbReference type="InterPro" id="IPR038740">
    <property type="entry name" value="BioF2-like_GNAT_dom"/>
</dbReference>
<accession>A0ABV7UVV1</accession>
<protein>
    <submittedName>
        <fullName evidence="2">GNAT family N-acetyltransferase</fullName>
    </submittedName>
</protein>
<reference evidence="3" key="1">
    <citation type="journal article" date="2019" name="Int. J. Syst. Evol. Microbiol.">
        <title>The Global Catalogue of Microorganisms (GCM) 10K type strain sequencing project: providing services to taxonomists for standard genome sequencing and annotation.</title>
        <authorList>
            <consortium name="The Broad Institute Genomics Platform"/>
            <consortium name="The Broad Institute Genome Sequencing Center for Infectious Disease"/>
            <person name="Wu L."/>
            <person name="Ma J."/>
        </authorList>
    </citation>
    <scope>NUCLEOTIDE SEQUENCE [LARGE SCALE GENOMIC DNA]</scope>
    <source>
        <strain evidence="3">KCTC 42211</strain>
    </source>
</reference>
<dbReference type="InterPro" id="IPR016181">
    <property type="entry name" value="Acyl_CoA_acyltransferase"/>
</dbReference>
<sequence>MISVRWHSAADVDERLCQAWTQLGLHAAQPDFYAMPQFVLPASRWLTPRNPARIAVVERRSGGSPELLGIGCFTHHGPTLFAPFPHLRCYRTRHTFQDGMLCASGAEDEVAQALLDAATGAMRGAGAIALRNIPAEDPLFNALCARASAAGHGWYQLRALARPVLHRGPDGRFASRIPRRVVRDIARKRRRLETMGKLSFRLFQDGHATDDVVTRHLDIEHLGWKGQAGSSMRSSAAETAFFHDMCDRLRGTGGAVFCETLLDGRVIASASTFRAGGILNAFKTGHDPEFASNSPGKANVLSLIEAMPEMLPDVRMFDSNSREDSFIGAMLPDRRNMLAGFLPLGRLARRALEAARWIRPLAYRLDKDP</sequence>
<keyword evidence="3" id="KW-1185">Reference proteome</keyword>
<dbReference type="SUPFAM" id="SSF55729">
    <property type="entry name" value="Acyl-CoA N-acyltransferases (Nat)"/>
    <property type="match status" value="1"/>
</dbReference>
<dbReference type="RefSeq" id="WP_386712041.1">
    <property type="nucleotide sequence ID" value="NZ_JBHRYF010000012.1"/>
</dbReference>
<evidence type="ECO:0000313" key="2">
    <source>
        <dbReference type="EMBL" id="MFC3661149.1"/>
    </source>
</evidence>
<evidence type="ECO:0000259" key="1">
    <source>
        <dbReference type="Pfam" id="PF13480"/>
    </source>
</evidence>
<organism evidence="2 3">
    <name type="scientific">Luteimonas notoginsengisoli</name>
    <dbReference type="NCBI Taxonomy" id="1578200"/>
    <lineage>
        <taxon>Bacteria</taxon>
        <taxon>Pseudomonadati</taxon>
        <taxon>Pseudomonadota</taxon>
        <taxon>Gammaproteobacteria</taxon>
        <taxon>Lysobacterales</taxon>
        <taxon>Lysobacteraceae</taxon>
        <taxon>Luteimonas</taxon>
    </lineage>
</organism>
<dbReference type="Pfam" id="PF13480">
    <property type="entry name" value="Acetyltransf_6"/>
    <property type="match status" value="1"/>
</dbReference>
<name>A0ABV7UVV1_9GAMM</name>
<comment type="caution">
    <text evidence="2">The sequence shown here is derived from an EMBL/GenBank/DDBJ whole genome shotgun (WGS) entry which is preliminary data.</text>
</comment>
<feature type="domain" description="BioF2-like acetyltransferase" evidence="1">
    <location>
        <begin position="180"/>
        <end position="318"/>
    </location>
</feature>
<proteinExistence type="predicted"/>
<evidence type="ECO:0000313" key="3">
    <source>
        <dbReference type="Proteomes" id="UP001595724"/>
    </source>
</evidence>
<dbReference type="EMBL" id="JBHRYF010000012">
    <property type="protein sequence ID" value="MFC3661149.1"/>
    <property type="molecule type" value="Genomic_DNA"/>
</dbReference>